<protein>
    <submittedName>
        <fullName evidence="2">Uncharacterized protein</fullName>
    </submittedName>
</protein>
<name>A0ABX5LPW3_9BACT</name>
<gene>
    <name evidence="2" type="ORF">B0H50_10653</name>
</gene>
<sequence length="88" mass="10237">MKFPFLDMLFGGILSGVNLVLGVIFVFFIIAFLFGAPFSGSPFFMAIWIVFIGMIIHAWRTSSVKIRKERKKKEFDSKQTLKDFFYKK</sequence>
<keyword evidence="1" id="KW-0812">Transmembrane</keyword>
<keyword evidence="1" id="KW-0472">Membrane</keyword>
<organism evidence="2 3">
    <name type="scientific">Hallerella porci</name>
    <dbReference type="NCBI Taxonomy" id="1945871"/>
    <lineage>
        <taxon>Bacteria</taxon>
        <taxon>Pseudomonadati</taxon>
        <taxon>Fibrobacterota</taxon>
        <taxon>Fibrobacteria</taxon>
        <taxon>Fibrobacterales</taxon>
        <taxon>Fibrobacteraceae</taxon>
        <taxon>Hallerella</taxon>
    </lineage>
</organism>
<feature type="transmembrane region" description="Helical" evidence="1">
    <location>
        <begin position="42"/>
        <end position="62"/>
    </location>
</feature>
<dbReference type="EMBL" id="QGHD01000006">
    <property type="protein sequence ID" value="PWL03395.1"/>
    <property type="molecule type" value="Genomic_DNA"/>
</dbReference>
<dbReference type="Proteomes" id="UP000245523">
    <property type="component" value="Unassembled WGS sequence"/>
</dbReference>
<reference evidence="2 3" key="1">
    <citation type="submission" date="2018-05" db="EMBL/GenBank/DDBJ databases">
        <title>Animal gut microbial communities from fecal samples from Wisconsin, USA.</title>
        <authorList>
            <person name="Neumann A."/>
        </authorList>
    </citation>
    <scope>NUCLEOTIDE SEQUENCE [LARGE SCALE GENOMIC DNA]</scope>
    <source>
        <strain evidence="2 3">UWS4</strain>
    </source>
</reference>
<evidence type="ECO:0000256" key="1">
    <source>
        <dbReference type="SAM" id="Phobius"/>
    </source>
</evidence>
<evidence type="ECO:0000313" key="3">
    <source>
        <dbReference type="Proteomes" id="UP000245523"/>
    </source>
</evidence>
<keyword evidence="1" id="KW-1133">Transmembrane helix</keyword>
<dbReference type="RefSeq" id="WP_109587317.1">
    <property type="nucleotide sequence ID" value="NZ_JAXEIU010000029.1"/>
</dbReference>
<evidence type="ECO:0000313" key="2">
    <source>
        <dbReference type="EMBL" id="PWL03395.1"/>
    </source>
</evidence>
<proteinExistence type="predicted"/>
<keyword evidence="3" id="KW-1185">Reference proteome</keyword>
<comment type="caution">
    <text evidence="2">The sequence shown here is derived from an EMBL/GenBank/DDBJ whole genome shotgun (WGS) entry which is preliminary data.</text>
</comment>
<feature type="transmembrane region" description="Helical" evidence="1">
    <location>
        <begin position="12"/>
        <end position="36"/>
    </location>
</feature>
<accession>A0ABX5LPW3</accession>